<accession>A0AAE1PNY4</accession>
<sequence length="21" mass="2387">FGVNVMDIVLINNQQQPCKLL</sequence>
<evidence type="ECO:0000313" key="2">
    <source>
        <dbReference type="Proteomes" id="UP001292094"/>
    </source>
</evidence>
<comment type="caution">
    <text evidence="1">The sequence shown here is derived from an EMBL/GenBank/DDBJ whole genome shotgun (WGS) entry which is preliminary data.</text>
</comment>
<evidence type="ECO:0000313" key="1">
    <source>
        <dbReference type="EMBL" id="KAK4311321.1"/>
    </source>
</evidence>
<name>A0AAE1PNY4_9EUCA</name>
<keyword evidence="2" id="KW-1185">Reference proteome</keyword>
<dbReference type="Proteomes" id="UP001292094">
    <property type="component" value="Unassembled WGS sequence"/>
</dbReference>
<feature type="non-terminal residue" evidence="1">
    <location>
        <position position="1"/>
    </location>
</feature>
<proteinExistence type="predicted"/>
<organism evidence="1 2">
    <name type="scientific">Petrolisthes manimaculis</name>
    <dbReference type="NCBI Taxonomy" id="1843537"/>
    <lineage>
        <taxon>Eukaryota</taxon>
        <taxon>Metazoa</taxon>
        <taxon>Ecdysozoa</taxon>
        <taxon>Arthropoda</taxon>
        <taxon>Crustacea</taxon>
        <taxon>Multicrustacea</taxon>
        <taxon>Malacostraca</taxon>
        <taxon>Eumalacostraca</taxon>
        <taxon>Eucarida</taxon>
        <taxon>Decapoda</taxon>
        <taxon>Pleocyemata</taxon>
        <taxon>Anomura</taxon>
        <taxon>Galatheoidea</taxon>
        <taxon>Porcellanidae</taxon>
        <taxon>Petrolisthes</taxon>
    </lineage>
</organism>
<dbReference type="EMBL" id="JAWZYT010001530">
    <property type="protein sequence ID" value="KAK4311321.1"/>
    <property type="molecule type" value="Genomic_DNA"/>
</dbReference>
<dbReference type="AlphaFoldDB" id="A0AAE1PNY4"/>
<reference evidence="1" key="1">
    <citation type="submission" date="2023-11" db="EMBL/GenBank/DDBJ databases">
        <title>Genome assemblies of two species of porcelain crab, Petrolisthes cinctipes and Petrolisthes manimaculis (Anomura: Porcellanidae).</title>
        <authorList>
            <person name="Angst P."/>
        </authorList>
    </citation>
    <scope>NUCLEOTIDE SEQUENCE</scope>
    <source>
        <strain evidence="1">PB745_02</strain>
        <tissue evidence="1">Gill</tissue>
    </source>
</reference>
<gene>
    <name evidence="1" type="ORF">Pmani_017162</name>
</gene>
<protein>
    <submittedName>
        <fullName evidence="1">Uncharacterized protein</fullName>
    </submittedName>
</protein>